<sequence length="90" mass="10381">MEAIVVQMHQYEADTRIWRICDNVIPNHWKKTNVNMKASEADNIVRTANLKALCGKATAEALIHQDHDFSTSYVLELIHRHAAGLPFRRR</sequence>
<organism evidence="1 2">
    <name type="scientific">Hyaloperonospora arabidopsidis (strain Emoy2)</name>
    <name type="common">Downy mildew agent</name>
    <name type="synonym">Peronospora arabidopsidis</name>
    <dbReference type="NCBI Taxonomy" id="559515"/>
    <lineage>
        <taxon>Eukaryota</taxon>
        <taxon>Sar</taxon>
        <taxon>Stramenopiles</taxon>
        <taxon>Oomycota</taxon>
        <taxon>Peronosporomycetes</taxon>
        <taxon>Peronosporales</taxon>
        <taxon>Peronosporaceae</taxon>
        <taxon>Hyaloperonospora</taxon>
    </lineage>
</organism>
<dbReference type="Proteomes" id="UP000011713">
    <property type="component" value="Unassembled WGS sequence"/>
</dbReference>
<keyword evidence="2" id="KW-1185">Reference proteome</keyword>
<dbReference type="HOGENOM" id="CLU_2445507_0_0_1"/>
<dbReference type="AlphaFoldDB" id="M4BRR8"/>
<evidence type="ECO:0000313" key="2">
    <source>
        <dbReference type="Proteomes" id="UP000011713"/>
    </source>
</evidence>
<protein>
    <submittedName>
        <fullName evidence="1">Uncharacterized protein</fullName>
    </submittedName>
</protein>
<reference evidence="1" key="2">
    <citation type="submission" date="2015-06" db="UniProtKB">
        <authorList>
            <consortium name="EnsemblProtists"/>
        </authorList>
    </citation>
    <scope>IDENTIFICATION</scope>
    <source>
        <strain evidence="1">Emoy2</strain>
    </source>
</reference>
<dbReference type="EnsemblProtists" id="HpaT809108">
    <property type="protein sequence ID" value="HpaP809108"/>
    <property type="gene ID" value="HpaG809108"/>
</dbReference>
<reference evidence="2" key="1">
    <citation type="journal article" date="2010" name="Science">
        <title>Signatures of adaptation to obligate biotrophy in the Hyaloperonospora arabidopsidis genome.</title>
        <authorList>
            <person name="Baxter L."/>
            <person name="Tripathy S."/>
            <person name="Ishaque N."/>
            <person name="Boot N."/>
            <person name="Cabral A."/>
            <person name="Kemen E."/>
            <person name="Thines M."/>
            <person name="Ah-Fong A."/>
            <person name="Anderson R."/>
            <person name="Badejoko W."/>
            <person name="Bittner-Eddy P."/>
            <person name="Boore J.L."/>
            <person name="Chibucos M.C."/>
            <person name="Coates M."/>
            <person name="Dehal P."/>
            <person name="Delehaunty K."/>
            <person name="Dong S."/>
            <person name="Downton P."/>
            <person name="Dumas B."/>
            <person name="Fabro G."/>
            <person name="Fronick C."/>
            <person name="Fuerstenberg S.I."/>
            <person name="Fulton L."/>
            <person name="Gaulin E."/>
            <person name="Govers F."/>
            <person name="Hughes L."/>
            <person name="Humphray S."/>
            <person name="Jiang R.H."/>
            <person name="Judelson H."/>
            <person name="Kamoun S."/>
            <person name="Kyung K."/>
            <person name="Meijer H."/>
            <person name="Minx P."/>
            <person name="Morris P."/>
            <person name="Nelson J."/>
            <person name="Phuntumart V."/>
            <person name="Qutob D."/>
            <person name="Rehmany A."/>
            <person name="Rougon-Cardoso A."/>
            <person name="Ryden P."/>
            <person name="Torto-Alalibo T."/>
            <person name="Studholme D."/>
            <person name="Wang Y."/>
            <person name="Win J."/>
            <person name="Wood J."/>
            <person name="Clifton S.W."/>
            <person name="Rogers J."/>
            <person name="Van den Ackerveken G."/>
            <person name="Jones J.D."/>
            <person name="McDowell J.M."/>
            <person name="Beynon J."/>
            <person name="Tyler B.M."/>
        </authorList>
    </citation>
    <scope>NUCLEOTIDE SEQUENCE [LARGE SCALE GENOMIC DNA]</scope>
    <source>
        <strain evidence="2">Emoy2</strain>
    </source>
</reference>
<name>M4BRR8_HYAAE</name>
<accession>M4BRR8</accession>
<evidence type="ECO:0000313" key="1">
    <source>
        <dbReference type="EnsemblProtists" id="HpaP809108"/>
    </source>
</evidence>
<dbReference type="VEuPathDB" id="FungiDB:HpaG809108"/>
<dbReference type="EMBL" id="JH598659">
    <property type="status" value="NOT_ANNOTATED_CDS"/>
    <property type="molecule type" value="Genomic_DNA"/>
</dbReference>
<proteinExistence type="predicted"/>
<dbReference type="InParanoid" id="M4BRR8"/>